<dbReference type="PANTHER" id="PTHR17271:SF1">
    <property type="entry name" value="PROTEIN OUTSPREAD"/>
    <property type="match status" value="1"/>
</dbReference>
<feature type="compositionally biased region" description="Basic and acidic residues" evidence="8">
    <location>
        <begin position="235"/>
        <end position="245"/>
    </location>
</feature>
<dbReference type="AlphaFoldDB" id="A0A8C9RBQ1"/>
<keyword evidence="5" id="KW-0009">Actin-binding</keyword>
<dbReference type="PROSITE" id="PS50003">
    <property type="entry name" value="PH_DOMAIN"/>
    <property type="match status" value="1"/>
</dbReference>
<keyword evidence="3" id="KW-0597">Phosphoprotein</keyword>
<evidence type="ECO:0000313" key="10">
    <source>
        <dbReference type="Ensembl" id="ENSSFOP00015012711.2"/>
    </source>
</evidence>
<feature type="region of interest" description="Disordered" evidence="8">
    <location>
        <begin position="171"/>
        <end position="248"/>
    </location>
</feature>
<name>A0A8C9RBQ1_SCLFO</name>
<feature type="coiled-coil region" evidence="7">
    <location>
        <begin position="310"/>
        <end position="337"/>
    </location>
</feature>
<dbReference type="GeneTree" id="ENSGT00940000157340"/>
<evidence type="ECO:0000256" key="4">
    <source>
        <dbReference type="ARBA" id="ARBA00023054"/>
    </source>
</evidence>
<dbReference type="Gene3D" id="2.30.29.30">
    <property type="entry name" value="Pleckstrin-homology domain (PH domain)/Phosphotyrosine-binding domain (PTB)"/>
    <property type="match status" value="1"/>
</dbReference>
<feature type="region of interest" description="Disordered" evidence="8">
    <location>
        <begin position="123"/>
        <end position="145"/>
    </location>
</feature>
<reference evidence="10" key="3">
    <citation type="submission" date="2025-09" db="UniProtKB">
        <authorList>
            <consortium name="Ensembl"/>
        </authorList>
    </citation>
    <scope>IDENTIFICATION</scope>
</reference>
<feature type="compositionally biased region" description="Basic and acidic residues" evidence="8">
    <location>
        <begin position="208"/>
        <end position="217"/>
    </location>
</feature>
<organism evidence="10 11">
    <name type="scientific">Scleropages formosus</name>
    <name type="common">Asian bonytongue</name>
    <name type="synonym">Osteoglossum formosum</name>
    <dbReference type="NCBI Taxonomy" id="113540"/>
    <lineage>
        <taxon>Eukaryota</taxon>
        <taxon>Metazoa</taxon>
        <taxon>Chordata</taxon>
        <taxon>Craniata</taxon>
        <taxon>Vertebrata</taxon>
        <taxon>Euteleostomi</taxon>
        <taxon>Actinopterygii</taxon>
        <taxon>Neopterygii</taxon>
        <taxon>Teleostei</taxon>
        <taxon>Osteoglossocephala</taxon>
        <taxon>Osteoglossomorpha</taxon>
        <taxon>Osteoglossiformes</taxon>
        <taxon>Osteoglossidae</taxon>
        <taxon>Scleropages</taxon>
    </lineage>
</organism>
<dbReference type="InterPro" id="IPR011993">
    <property type="entry name" value="PH-like_dom_sf"/>
</dbReference>
<reference evidence="10" key="2">
    <citation type="submission" date="2025-08" db="UniProtKB">
        <authorList>
            <consortium name="Ensembl"/>
        </authorList>
    </citation>
    <scope>IDENTIFICATION</scope>
</reference>
<evidence type="ECO:0000313" key="11">
    <source>
        <dbReference type="Proteomes" id="UP000694397"/>
    </source>
</evidence>
<dbReference type="FunFam" id="2.30.29.30:FF:000133">
    <property type="entry name" value="myosin phosphatase Rho-interacting protein isoform X1"/>
    <property type="match status" value="1"/>
</dbReference>
<keyword evidence="4 7" id="KW-0175">Coiled coil</keyword>
<proteinExistence type="predicted"/>
<evidence type="ECO:0000256" key="5">
    <source>
        <dbReference type="ARBA" id="ARBA00023203"/>
    </source>
</evidence>
<dbReference type="GO" id="GO:0051015">
    <property type="term" value="F:actin filament binding"/>
    <property type="evidence" value="ECO:0007669"/>
    <property type="project" value="TreeGrafter"/>
</dbReference>
<dbReference type="SMART" id="SM00233">
    <property type="entry name" value="PH"/>
    <property type="match status" value="1"/>
</dbReference>
<reference evidence="10 11" key="1">
    <citation type="submission" date="2019-04" db="EMBL/GenBank/DDBJ databases">
        <authorList>
            <consortium name="Wellcome Sanger Institute Data Sharing"/>
        </authorList>
    </citation>
    <scope>NUCLEOTIDE SEQUENCE [LARGE SCALE GENOMIC DNA]</scope>
</reference>
<protein>
    <recommendedName>
        <fullName evidence="9">PH domain-containing protein</fullName>
    </recommendedName>
</protein>
<evidence type="ECO:0000256" key="2">
    <source>
        <dbReference type="ARBA" id="ARBA00022490"/>
    </source>
</evidence>
<dbReference type="Pfam" id="PF00169">
    <property type="entry name" value="PH"/>
    <property type="match status" value="1"/>
</dbReference>
<evidence type="ECO:0000256" key="3">
    <source>
        <dbReference type="ARBA" id="ARBA00022553"/>
    </source>
</evidence>
<dbReference type="PANTHER" id="PTHR17271">
    <property type="entry name" value="PLECKSTRIN HOMOLOGY PH DOMAIN-CONTAINING PROTEIN"/>
    <property type="match status" value="1"/>
</dbReference>
<dbReference type="InterPro" id="IPR052223">
    <property type="entry name" value="Actin_Cytoskeleton_Reg"/>
</dbReference>
<feature type="compositionally biased region" description="Basic and acidic residues" evidence="8">
    <location>
        <begin position="171"/>
        <end position="187"/>
    </location>
</feature>
<keyword evidence="2" id="KW-0963">Cytoplasm</keyword>
<feature type="compositionally biased region" description="Polar residues" evidence="8">
    <location>
        <begin position="126"/>
        <end position="137"/>
    </location>
</feature>
<evidence type="ECO:0000259" key="9">
    <source>
        <dbReference type="PROSITE" id="PS50003"/>
    </source>
</evidence>
<evidence type="ECO:0000256" key="6">
    <source>
        <dbReference type="ARBA" id="ARBA00023212"/>
    </source>
</evidence>
<accession>A0A8C9RBQ1</accession>
<dbReference type="InterPro" id="IPR001849">
    <property type="entry name" value="PH_domain"/>
</dbReference>
<dbReference type="GO" id="GO:0015629">
    <property type="term" value="C:actin cytoskeleton"/>
    <property type="evidence" value="ECO:0007669"/>
    <property type="project" value="TreeGrafter"/>
</dbReference>
<feature type="domain" description="PH" evidence="9">
    <location>
        <begin position="17"/>
        <end position="113"/>
    </location>
</feature>
<keyword evidence="6" id="KW-0206">Cytoskeleton</keyword>
<comment type="subcellular location">
    <subcellularLocation>
        <location evidence="1">Cytoplasm</location>
        <location evidence="1">Cytoskeleton</location>
    </subcellularLocation>
</comment>
<sequence>MCIGHFPSLPSLQPDQLNFKKGWLSKLFDGGVWKKRWFVLTDRSLRWYRDTVAEETGDLDGEVDLSTCCDVTEFPVLRNYGFQIHTKDGTVTLSAVTSGIRRHWIQAMLKNVKTITAPDVTRSKAELQTQMDNQNGTEQRRRRSRIRDRRLEGRYRTFDWAEFRRELLPQKLPRPPEKARDTVDRKALPTPATTMPKEEGANRGGCGLEKDPPREEGLSSPPRLQQETNLPCQQEEIKPPEDERQVTNSAKTPMSLCEVLLPGSQCLAWTLSAASAAPLTLALCLCVYVRAPACQVTCQLGFAAMEDAHQKAMEELHKRHQTETAKLQEERDRLLAEETAATIAGNVPLLSQACALLIIAAMRDLTANVCPAPTAIEAMKKAHHEELKKSVHRELDVLSQQYSHKCLESTHLAQALEAERLALRRCQRENRELNAHNQELNRQLREEISRIRSGPPAIGAGPSGTRSSERYEMEVLLHVKEAELQCLKQELCSLQDELQSAERGAGDKHSSQLSVTKAQEEHLAAVMEARGRTSTLKEGLTPQECTRLFEDADSRKI</sequence>
<keyword evidence="11" id="KW-1185">Reference proteome</keyword>
<evidence type="ECO:0000256" key="1">
    <source>
        <dbReference type="ARBA" id="ARBA00004245"/>
    </source>
</evidence>
<feature type="compositionally biased region" description="Polar residues" evidence="8">
    <location>
        <begin position="222"/>
        <end position="232"/>
    </location>
</feature>
<dbReference type="Proteomes" id="UP000694397">
    <property type="component" value="Chromosome 8"/>
</dbReference>
<dbReference type="OrthoDB" id="9942268at2759"/>
<feature type="coiled-coil region" evidence="7">
    <location>
        <begin position="416"/>
        <end position="450"/>
    </location>
</feature>
<evidence type="ECO:0000256" key="7">
    <source>
        <dbReference type="SAM" id="Coils"/>
    </source>
</evidence>
<dbReference type="SUPFAM" id="SSF50729">
    <property type="entry name" value="PH domain-like"/>
    <property type="match status" value="1"/>
</dbReference>
<dbReference type="Ensembl" id="ENSSFOT00015012872.2">
    <property type="protein sequence ID" value="ENSSFOP00015012711.2"/>
    <property type="gene ID" value="ENSSFOG00015008171.2"/>
</dbReference>
<evidence type="ECO:0000256" key="8">
    <source>
        <dbReference type="SAM" id="MobiDB-lite"/>
    </source>
</evidence>